<dbReference type="InterPro" id="IPR002563">
    <property type="entry name" value="Flavin_Rdtase-like_dom"/>
</dbReference>
<gene>
    <name evidence="3" type="ORF">C8D88_10485</name>
</gene>
<dbReference type="Proteomes" id="UP000246005">
    <property type="component" value="Unassembled WGS sequence"/>
</dbReference>
<dbReference type="GO" id="GO:0006208">
    <property type="term" value="P:pyrimidine nucleobase catabolic process"/>
    <property type="evidence" value="ECO:0007669"/>
    <property type="project" value="TreeGrafter"/>
</dbReference>
<dbReference type="GO" id="GO:0042602">
    <property type="term" value="F:riboflavin reductase (NADPH) activity"/>
    <property type="evidence" value="ECO:0007669"/>
    <property type="project" value="TreeGrafter"/>
</dbReference>
<dbReference type="AlphaFoldDB" id="A0A316I2S7"/>
<evidence type="ECO:0000256" key="1">
    <source>
        <dbReference type="ARBA" id="ARBA00023002"/>
    </source>
</evidence>
<keyword evidence="1" id="KW-0560">Oxidoreductase</keyword>
<dbReference type="InterPro" id="IPR050268">
    <property type="entry name" value="NADH-dep_flavin_reductase"/>
</dbReference>
<name>A0A316I2S7_9PSEU</name>
<accession>A0A316I2S7</accession>
<sequence>MSTVSEQLRTALRGHPQAVTIVTAASAGGPVGVTVSSFGSASLHPPLIVVWIGERASAWPVLRTAPLFAVHLLGAEQAELADLFARTGADRFGPDTAWAPDSDGVPHLLDAPIRLRCRAVRRIAVGDHVGLIGEPVEIQHACHANPATPLVRHQGRYTSVG</sequence>
<organism evidence="3 4">
    <name type="scientific">Lentzea atacamensis</name>
    <dbReference type="NCBI Taxonomy" id="531938"/>
    <lineage>
        <taxon>Bacteria</taxon>
        <taxon>Bacillati</taxon>
        <taxon>Actinomycetota</taxon>
        <taxon>Actinomycetes</taxon>
        <taxon>Pseudonocardiales</taxon>
        <taxon>Pseudonocardiaceae</taxon>
        <taxon>Lentzea</taxon>
    </lineage>
</organism>
<comment type="caution">
    <text evidence="3">The sequence shown here is derived from an EMBL/GenBank/DDBJ whole genome shotgun (WGS) entry which is preliminary data.</text>
</comment>
<evidence type="ECO:0000259" key="2">
    <source>
        <dbReference type="SMART" id="SM00903"/>
    </source>
</evidence>
<evidence type="ECO:0000313" key="4">
    <source>
        <dbReference type="Proteomes" id="UP000246005"/>
    </source>
</evidence>
<dbReference type="InterPro" id="IPR012349">
    <property type="entry name" value="Split_barrel_FMN-bd"/>
</dbReference>
<protein>
    <submittedName>
        <fullName evidence="3">Flavin reductase (DIM6/NTAB) family NADH-FMN oxidoreductase RutF</fullName>
    </submittedName>
</protein>
<dbReference type="PANTHER" id="PTHR30466">
    <property type="entry name" value="FLAVIN REDUCTASE"/>
    <property type="match status" value="1"/>
</dbReference>
<dbReference type="SMART" id="SM00903">
    <property type="entry name" value="Flavin_Reduct"/>
    <property type="match status" value="1"/>
</dbReference>
<dbReference type="PANTHER" id="PTHR30466:SF1">
    <property type="entry name" value="FMN REDUCTASE (NADH) RUTF"/>
    <property type="match status" value="1"/>
</dbReference>
<dbReference type="SUPFAM" id="SSF50475">
    <property type="entry name" value="FMN-binding split barrel"/>
    <property type="match status" value="1"/>
</dbReference>
<proteinExistence type="predicted"/>
<dbReference type="GO" id="GO:0010181">
    <property type="term" value="F:FMN binding"/>
    <property type="evidence" value="ECO:0007669"/>
    <property type="project" value="InterPro"/>
</dbReference>
<dbReference type="EMBL" id="QGHB01000004">
    <property type="protein sequence ID" value="PWK86924.1"/>
    <property type="molecule type" value="Genomic_DNA"/>
</dbReference>
<dbReference type="Gene3D" id="2.30.110.10">
    <property type="entry name" value="Electron Transport, Fmn-binding Protein, Chain A"/>
    <property type="match status" value="1"/>
</dbReference>
<evidence type="ECO:0000313" key="3">
    <source>
        <dbReference type="EMBL" id="PWK86924.1"/>
    </source>
</evidence>
<feature type="domain" description="Flavin reductase like" evidence="2">
    <location>
        <begin position="12"/>
        <end position="159"/>
    </location>
</feature>
<reference evidence="3 4" key="1">
    <citation type="submission" date="2018-05" db="EMBL/GenBank/DDBJ databases">
        <title>Genomic Encyclopedia of Type Strains, Phase IV (KMG-IV): sequencing the most valuable type-strain genomes for metagenomic binning, comparative biology and taxonomic classification.</title>
        <authorList>
            <person name="Goeker M."/>
        </authorList>
    </citation>
    <scope>NUCLEOTIDE SEQUENCE [LARGE SCALE GENOMIC DNA]</scope>
    <source>
        <strain evidence="3 4">DSM 45480</strain>
    </source>
</reference>
<dbReference type="Pfam" id="PF01613">
    <property type="entry name" value="Flavin_Reduct"/>
    <property type="match status" value="1"/>
</dbReference>